<name>A0A0A9GR15_ARUDO</name>
<reference evidence="1" key="1">
    <citation type="submission" date="2014-09" db="EMBL/GenBank/DDBJ databases">
        <authorList>
            <person name="Magalhaes I.L.F."/>
            <person name="Oliveira U."/>
            <person name="Santos F.R."/>
            <person name="Vidigal T.H.D.A."/>
            <person name="Brescovit A.D."/>
            <person name="Santos A.J."/>
        </authorList>
    </citation>
    <scope>NUCLEOTIDE SEQUENCE</scope>
    <source>
        <tissue evidence="1">Shoot tissue taken approximately 20 cm above the soil surface</tissue>
    </source>
</reference>
<protein>
    <submittedName>
        <fullName evidence="1">Uncharacterized protein</fullName>
    </submittedName>
</protein>
<accession>A0A0A9GR15</accession>
<sequence length="36" mass="4054">MGIRSSDRSQNGIFKLHHTALIIIERGINMSKVSDK</sequence>
<dbReference type="AlphaFoldDB" id="A0A0A9GR15"/>
<dbReference type="EMBL" id="GBRH01172027">
    <property type="protein sequence ID" value="JAE25869.1"/>
    <property type="molecule type" value="Transcribed_RNA"/>
</dbReference>
<evidence type="ECO:0000313" key="1">
    <source>
        <dbReference type="EMBL" id="JAE25869.1"/>
    </source>
</evidence>
<proteinExistence type="predicted"/>
<reference evidence="1" key="2">
    <citation type="journal article" date="2015" name="Data Brief">
        <title>Shoot transcriptome of the giant reed, Arundo donax.</title>
        <authorList>
            <person name="Barrero R.A."/>
            <person name="Guerrero F.D."/>
            <person name="Moolhuijzen P."/>
            <person name="Goolsby J.A."/>
            <person name="Tidwell J."/>
            <person name="Bellgard S.E."/>
            <person name="Bellgard M.I."/>
        </authorList>
    </citation>
    <scope>NUCLEOTIDE SEQUENCE</scope>
    <source>
        <tissue evidence="1">Shoot tissue taken approximately 20 cm above the soil surface</tissue>
    </source>
</reference>
<organism evidence="1">
    <name type="scientific">Arundo donax</name>
    <name type="common">Giant reed</name>
    <name type="synonym">Donax arundinaceus</name>
    <dbReference type="NCBI Taxonomy" id="35708"/>
    <lineage>
        <taxon>Eukaryota</taxon>
        <taxon>Viridiplantae</taxon>
        <taxon>Streptophyta</taxon>
        <taxon>Embryophyta</taxon>
        <taxon>Tracheophyta</taxon>
        <taxon>Spermatophyta</taxon>
        <taxon>Magnoliopsida</taxon>
        <taxon>Liliopsida</taxon>
        <taxon>Poales</taxon>
        <taxon>Poaceae</taxon>
        <taxon>PACMAD clade</taxon>
        <taxon>Arundinoideae</taxon>
        <taxon>Arundineae</taxon>
        <taxon>Arundo</taxon>
    </lineage>
</organism>